<dbReference type="NCBIfam" id="TIGR00531">
    <property type="entry name" value="BCCP"/>
    <property type="match status" value="1"/>
</dbReference>
<gene>
    <name evidence="10" type="ORF">HNR21_004410</name>
</gene>
<evidence type="ECO:0000313" key="10">
    <source>
        <dbReference type="EMBL" id="MBA9005528.1"/>
    </source>
</evidence>
<evidence type="ECO:0000256" key="2">
    <source>
        <dbReference type="ARBA" id="ARBA00017562"/>
    </source>
</evidence>
<dbReference type="Proteomes" id="UP000539313">
    <property type="component" value="Unassembled WGS sequence"/>
</dbReference>
<dbReference type="InterPro" id="IPR001882">
    <property type="entry name" value="Biotin_BS"/>
</dbReference>
<dbReference type="InterPro" id="IPR011053">
    <property type="entry name" value="Single_hybrid_motif"/>
</dbReference>
<dbReference type="CDD" id="cd06850">
    <property type="entry name" value="biotinyl_domain"/>
    <property type="match status" value="1"/>
</dbReference>
<reference evidence="10 11" key="1">
    <citation type="submission" date="2020-08" db="EMBL/GenBank/DDBJ databases">
        <title>Sequencing the genomes of 1000 actinobacteria strains.</title>
        <authorList>
            <person name="Klenk H.-P."/>
        </authorList>
    </citation>
    <scope>NUCLEOTIDE SEQUENCE [LARGE SCALE GENOMIC DNA]</scope>
    <source>
        <strain evidence="10 11">DSM 45823</strain>
    </source>
</reference>
<organism evidence="10 11">
    <name type="scientific">Thermomonospora cellulosilytica</name>
    <dbReference type="NCBI Taxonomy" id="1411118"/>
    <lineage>
        <taxon>Bacteria</taxon>
        <taxon>Bacillati</taxon>
        <taxon>Actinomycetota</taxon>
        <taxon>Actinomycetes</taxon>
        <taxon>Streptosporangiales</taxon>
        <taxon>Thermomonosporaceae</taxon>
        <taxon>Thermomonospora</taxon>
    </lineage>
</organism>
<keyword evidence="7 8" id="KW-0092">Biotin</keyword>
<dbReference type="SUPFAM" id="SSF51230">
    <property type="entry name" value="Single hybrid motif"/>
    <property type="match status" value="1"/>
</dbReference>
<comment type="function">
    <text evidence="8">This protein is a component of the acetyl coenzyme A carboxylase complex; first, biotin carboxylase catalyzes the carboxylation of the carrier protein and then the transcarboxylase transfers the carboxyl group to form malonyl-CoA.</text>
</comment>
<dbReference type="RefSeq" id="WP_119730341.1">
    <property type="nucleotide sequence ID" value="NZ_JACJII010000001.1"/>
</dbReference>
<dbReference type="AlphaFoldDB" id="A0A7W3N0Z1"/>
<dbReference type="PROSITE" id="PS50968">
    <property type="entry name" value="BIOTINYL_LIPOYL"/>
    <property type="match status" value="1"/>
</dbReference>
<keyword evidence="3 8" id="KW-0444">Lipid biosynthesis</keyword>
<dbReference type="PROSITE" id="PS00188">
    <property type="entry name" value="BIOTIN"/>
    <property type="match status" value="1"/>
</dbReference>
<dbReference type="PANTHER" id="PTHR45266">
    <property type="entry name" value="OXALOACETATE DECARBOXYLASE ALPHA CHAIN"/>
    <property type="match status" value="1"/>
</dbReference>
<dbReference type="InterPro" id="IPR000089">
    <property type="entry name" value="Biotin_lipoyl"/>
</dbReference>
<dbReference type="GO" id="GO:0009317">
    <property type="term" value="C:acetyl-CoA carboxylase complex"/>
    <property type="evidence" value="ECO:0007669"/>
    <property type="project" value="InterPro"/>
</dbReference>
<evidence type="ECO:0000256" key="4">
    <source>
        <dbReference type="ARBA" id="ARBA00022832"/>
    </source>
</evidence>
<dbReference type="GO" id="GO:0003989">
    <property type="term" value="F:acetyl-CoA carboxylase activity"/>
    <property type="evidence" value="ECO:0007669"/>
    <property type="project" value="InterPro"/>
</dbReference>
<dbReference type="GO" id="GO:0006633">
    <property type="term" value="P:fatty acid biosynthetic process"/>
    <property type="evidence" value="ECO:0007669"/>
    <property type="project" value="UniProtKB-UniPathway"/>
</dbReference>
<sequence>MTDDPVSGPEPLLDAVVRRAAQLEAATAAPVRRMKIQSDGMTVEIEWSVEGGGAPRPAAPPPAVREPAADEGAVAITAPAVGVFYRAPEPGAEPFVKVGDRVEPGQQVGILEAMKLMNPIEADQAGLVTEILVDNETPVEYGQPLMLLKVDPESAGGE</sequence>
<evidence type="ECO:0000256" key="1">
    <source>
        <dbReference type="ARBA" id="ARBA00005194"/>
    </source>
</evidence>
<evidence type="ECO:0000256" key="7">
    <source>
        <dbReference type="ARBA" id="ARBA00023267"/>
    </source>
</evidence>
<dbReference type="InterPro" id="IPR001249">
    <property type="entry name" value="AcCoA_biotinCC"/>
</dbReference>
<dbReference type="UniPathway" id="UPA00094"/>
<dbReference type="PRINTS" id="PR01071">
    <property type="entry name" value="ACOABIOTINCC"/>
</dbReference>
<dbReference type="EMBL" id="JACJII010000001">
    <property type="protein sequence ID" value="MBA9005528.1"/>
    <property type="molecule type" value="Genomic_DNA"/>
</dbReference>
<proteinExistence type="predicted"/>
<keyword evidence="5 8" id="KW-0443">Lipid metabolism</keyword>
<comment type="pathway">
    <text evidence="1 8">Lipid metabolism; fatty acid biosynthesis.</text>
</comment>
<accession>A0A7W3N0Z1</accession>
<protein>
    <recommendedName>
        <fullName evidence="2 8">Biotin carboxyl carrier protein of acetyl-CoA carboxylase</fullName>
    </recommendedName>
</protein>
<dbReference type="Gene3D" id="2.40.50.100">
    <property type="match status" value="1"/>
</dbReference>
<comment type="caution">
    <text evidence="10">The sequence shown here is derived from an EMBL/GenBank/DDBJ whole genome shotgun (WGS) entry which is preliminary data.</text>
</comment>
<evidence type="ECO:0000256" key="6">
    <source>
        <dbReference type="ARBA" id="ARBA00023160"/>
    </source>
</evidence>
<keyword evidence="6 8" id="KW-0275">Fatty acid biosynthesis</keyword>
<evidence type="ECO:0000256" key="8">
    <source>
        <dbReference type="RuleBase" id="RU364072"/>
    </source>
</evidence>
<evidence type="ECO:0000313" key="11">
    <source>
        <dbReference type="Proteomes" id="UP000539313"/>
    </source>
</evidence>
<dbReference type="Pfam" id="PF00364">
    <property type="entry name" value="Biotin_lipoyl"/>
    <property type="match status" value="1"/>
</dbReference>
<keyword evidence="11" id="KW-1185">Reference proteome</keyword>
<dbReference type="PANTHER" id="PTHR45266:SF3">
    <property type="entry name" value="OXALOACETATE DECARBOXYLASE ALPHA CHAIN"/>
    <property type="match status" value="1"/>
</dbReference>
<evidence type="ECO:0000259" key="9">
    <source>
        <dbReference type="PROSITE" id="PS50968"/>
    </source>
</evidence>
<evidence type="ECO:0000256" key="3">
    <source>
        <dbReference type="ARBA" id="ARBA00022516"/>
    </source>
</evidence>
<name>A0A7W3N0Z1_9ACTN</name>
<keyword evidence="4 8" id="KW-0276">Fatty acid metabolism</keyword>
<dbReference type="InterPro" id="IPR050709">
    <property type="entry name" value="Biotin_Carboxyl_Carrier/Decarb"/>
</dbReference>
<evidence type="ECO:0000256" key="5">
    <source>
        <dbReference type="ARBA" id="ARBA00023098"/>
    </source>
</evidence>
<feature type="domain" description="Lipoyl-binding" evidence="9">
    <location>
        <begin position="73"/>
        <end position="149"/>
    </location>
</feature>